<accession>A0ABX7WXP6</accession>
<dbReference type="Pfam" id="PF00313">
    <property type="entry name" value="CSD"/>
    <property type="match status" value="1"/>
</dbReference>
<sequence>MDDKKQVGVVKFFNPKKGMGFICLTTQHGTKDVFCHISALLKGCHGCLNEGDKVKFLIVKGKKGFEAQCVELLNEGDKVEFKDFEAQDVE</sequence>
<evidence type="ECO:0000313" key="5">
    <source>
        <dbReference type="Proteomes" id="UP000672039"/>
    </source>
</evidence>
<evidence type="ECO:0000256" key="1">
    <source>
        <dbReference type="ARBA" id="ARBA00004496"/>
    </source>
</evidence>
<dbReference type="InterPro" id="IPR012340">
    <property type="entry name" value="NA-bd_OB-fold"/>
</dbReference>
<dbReference type="PANTHER" id="PTHR11544">
    <property type="entry name" value="COLD SHOCK DOMAIN CONTAINING PROTEINS"/>
    <property type="match status" value="1"/>
</dbReference>
<reference evidence="4 5" key="1">
    <citation type="submission" date="2021-04" db="EMBL/GenBank/DDBJ databases">
        <title>Genomics, taxonomy and metabolism of representatives of sulfur bacteria of the genus Thiothrix: Thiothrix fructosivorans QT, Thiothrix unzii A1T and three new species, Thiothrix subterranea sp. nov., Thiothrix litoralis sp. nov. and 'Candidatus Thiothrix anitrata' sp. nov.</title>
        <authorList>
            <person name="Ravin N.V."/>
            <person name="Smolyakov D."/>
            <person name="Rudenko T.S."/>
            <person name="Mardanov A.V."/>
            <person name="Beletsky A.V."/>
            <person name="Markov N.D."/>
            <person name="Fomenkov A.I."/>
            <person name="Roberts R.J."/>
            <person name="Karnachuk O.V."/>
            <person name="Novikov A."/>
            <person name="Grabovich M.Y."/>
        </authorList>
    </citation>
    <scope>NUCLEOTIDE SEQUENCE [LARGE SCALE GENOMIC DNA]</scope>
    <source>
        <strain evidence="4 5">AS</strain>
    </source>
</reference>
<dbReference type="PRINTS" id="PR00050">
    <property type="entry name" value="COLDSHOCK"/>
</dbReference>
<dbReference type="InterPro" id="IPR050181">
    <property type="entry name" value="Cold_shock_domain"/>
</dbReference>
<dbReference type="SUPFAM" id="SSF50249">
    <property type="entry name" value="Nucleic acid-binding proteins"/>
    <property type="match status" value="1"/>
</dbReference>
<evidence type="ECO:0000259" key="3">
    <source>
        <dbReference type="PROSITE" id="PS51857"/>
    </source>
</evidence>
<evidence type="ECO:0000256" key="2">
    <source>
        <dbReference type="ARBA" id="ARBA00022490"/>
    </source>
</evidence>
<dbReference type="InterPro" id="IPR002059">
    <property type="entry name" value="CSP_DNA-bd"/>
</dbReference>
<dbReference type="Gene3D" id="2.40.50.140">
    <property type="entry name" value="Nucleic acid-binding proteins"/>
    <property type="match status" value="1"/>
</dbReference>
<organism evidence="4 5">
    <name type="scientific">Thiothrix litoralis</name>
    <dbReference type="NCBI Taxonomy" id="2891210"/>
    <lineage>
        <taxon>Bacteria</taxon>
        <taxon>Pseudomonadati</taxon>
        <taxon>Pseudomonadota</taxon>
        <taxon>Gammaproteobacteria</taxon>
        <taxon>Thiotrichales</taxon>
        <taxon>Thiotrichaceae</taxon>
        <taxon>Thiothrix</taxon>
    </lineage>
</organism>
<dbReference type="RefSeq" id="WP_210223362.1">
    <property type="nucleotide sequence ID" value="NZ_CP072801.1"/>
</dbReference>
<feature type="domain" description="CSD" evidence="3">
    <location>
        <begin position="5"/>
        <end position="72"/>
    </location>
</feature>
<dbReference type="Proteomes" id="UP000672039">
    <property type="component" value="Chromosome"/>
</dbReference>
<dbReference type="SMART" id="SM00357">
    <property type="entry name" value="CSP"/>
    <property type="match status" value="1"/>
</dbReference>
<dbReference type="EMBL" id="CP072801">
    <property type="protein sequence ID" value="QTR47063.1"/>
    <property type="molecule type" value="Genomic_DNA"/>
</dbReference>
<dbReference type="PIRSF" id="PIRSF002599">
    <property type="entry name" value="Cold_shock_A"/>
    <property type="match status" value="1"/>
</dbReference>
<evidence type="ECO:0000313" key="4">
    <source>
        <dbReference type="EMBL" id="QTR47063.1"/>
    </source>
</evidence>
<keyword evidence="5" id="KW-1185">Reference proteome</keyword>
<dbReference type="InterPro" id="IPR012156">
    <property type="entry name" value="Cold_shock_CspA"/>
</dbReference>
<protein>
    <submittedName>
        <fullName evidence="4">Cold shock domain-containing protein</fullName>
    </submittedName>
</protein>
<dbReference type="PROSITE" id="PS51857">
    <property type="entry name" value="CSD_2"/>
    <property type="match status" value="1"/>
</dbReference>
<name>A0ABX7WXP6_9GAMM</name>
<gene>
    <name evidence="4" type="ORF">J9253_03720</name>
</gene>
<dbReference type="InterPro" id="IPR011129">
    <property type="entry name" value="CSD"/>
</dbReference>
<keyword evidence="2" id="KW-0963">Cytoplasm</keyword>
<dbReference type="CDD" id="cd04458">
    <property type="entry name" value="CSP_CDS"/>
    <property type="match status" value="1"/>
</dbReference>
<proteinExistence type="predicted"/>
<comment type="subcellular location">
    <subcellularLocation>
        <location evidence="1">Cytoplasm</location>
    </subcellularLocation>
</comment>